<evidence type="ECO:0000313" key="1">
    <source>
        <dbReference type="EMBL" id="JAD83072.1"/>
    </source>
</evidence>
<name>A0A0A9DH28_ARUDO</name>
<proteinExistence type="predicted"/>
<protein>
    <submittedName>
        <fullName evidence="1">Uncharacterized protein</fullName>
    </submittedName>
</protein>
<dbReference type="AlphaFoldDB" id="A0A0A9DH28"/>
<dbReference type="EMBL" id="GBRH01214823">
    <property type="protein sequence ID" value="JAD83072.1"/>
    <property type="molecule type" value="Transcribed_RNA"/>
</dbReference>
<reference evidence="1" key="1">
    <citation type="submission" date="2014-09" db="EMBL/GenBank/DDBJ databases">
        <authorList>
            <person name="Magalhaes I.L.F."/>
            <person name="Oliveira U."/>
            <person name="Santos F.R."/>
            <person name="Vidigal T.H.D.A."/>
            <person name="Brescovit A.D."/>
            <person name="Santos A.J."/>
        </authorList>
    </citation>
    <scope>NUCLEOTIDE SEQUENCE</scope>
    <source>
        <tissue evidence="1">Shoot tissue taken approximately 20 cm above the soil surface</tissue>
    </source>
</reference>
<sequence>MQAATYFRLQLRHSQSNFVFHLNAEFLNHCFFISLQRGLPAFLSLFDWKGR</sequence>
<accession>A0A0A9DH28</accession>
<organism evidence="1">
    <name type="scientific">Arundo donax</name>
    <name type="common">Giant reed</name>
    <name type="synonym">Donax arundinaceus</name>
    <dbReference type="NCBI Taxonomy" id="35708"/>
    <lineage>
        <taxon>Eukaryota</taxon>
        <taxon>Viridiplantae</taxon>
        <taxon>Streptophyta</taxon>
        <taxon>Embryophyta</taxon>
        <taxon>Tracheophyta</taxon>
        <taxon>Spermatophyta</taxon>
        <taxon>Magnoliopsida</taxon>
        <taxon>Liliopsida</taxon>
        <taxon>Poales</taxon>
        <taxon>Poaceae</taxon>
        <taxon>PACMAD clade</taxon>
        <taxon>Arundinoideae</taxon>
        <taxon>Arundineae</taxon>
        <taxon>Arundo</taxon>
    </lineage>
</organism>
<reference evidence="1" key="2">
    <citation type="journal article" date="2015" name="Data Brief">
        <title>Shoot transcriptome of the giant reed, Arundo donax.</title>
        <authorList>
            <person name="Barrero R.A."/>
            <person name="Guerrero F.D."/>
            <person name="Moolhuijzen P."/>
            <person name="Goolsby J.A."/>
            <person name="Tidwell J."/>
            <person name="Bellgard S.E."/>
            <person name="Bellgard M.I."/>
        </authorList>
    </citation>
    <scope>NUCLEOTIDE SEQUENCE</scope>
    <source>
        <tissue evidence="1">Shoot tissue taken approximately 20 cm above the soil surface</tissue>
    </source>
</reference>